<accession>A0ABP9ZZ32</accession>
<keyword evidence="2" id="KW-0732">Signal</keyword>
<name>A0ABP9ZZ32_9GAMM</name>
<dbReference type="Proteomes" id="UP001481413">
    <property type="component" value="Unassembled WGS sequence"/>
</dbReference>
<comment type="caution">
    <text evidence="3">The sequence shown here is derived from an EMBL/GenBank/DDBJ whole genome shotgun (WGS) entry which is preliminary data.</text>
</comment>
<feature type="chain" id="PRO_5045944350" description="Tetratricopeptide repeat protein" evidence="2">
    <location>
        <begin position="22"/>
        <end position="663"/>
    </location>
</feature>
<feature type="compositionally biased region" description="Basic and acidic residues" evidence="1">
    <location>
        <begin position="646"/>
        <end position="663"/>
    </location>
</feature>
<gene>
    <name evidence="3" type="ORF">NBRC116585_15140</name>
</gene>
<evidence type="ECO:0000313" key="3">
    <source>
        <dbReference type="EMBL" id="GAA6145396.1"/>
    </source>
</evidence>
<proteinExistence type="predicted"/>
<evidence type="ECO:0000256" key="1">
    <source>
        <dbReference type="SAM" id="MobiDB-lite"/>
    </source>
</evidence>
<sequence>MRILLSLLVLIPLLHGGNVLAEDALDEALDIDLDELGVSDDAEERLLRGNFYFSYLTGDYYRTLYYLRQWKQLIGSEDTPETEAEVMRAAVYLSLGLEDQAEDLFYQVFNQGAGASGDAWYFLAQRLFSAGYYARAEQAARNALAATPVLSSRFQQELRYLLVSSISEQDRIEEAVAAMQGMRDVSIWTGYARYNLILAMQRQNYRSRDIESTVDEAIYYLPDDEEGTALRDRILLISGIAAMERDKLVMANRYFSDVTLESVFTPPALLHYGWNLLAQWRYEDAIQPWRILQQLYDEYHPAVVESYLAVPHTLELVDAVNQSVLAYERVEDRLSVMVDELKQLNQRDSLGAWLGEWREENQQEDWGWQRQKLTDLPQSQVTRFAQGLLKEEAFNQELARLHDLDRIRADLAKALYQLGLWQDVLEQRRANLEALGGEALLDELEARQMDVLRDILAVQDRLLDEDETVFSFASKADEVRISRLRNVVPAVTTLQKIGTPTRDLAPYKERWRRMRGLQLWSIYEAQPQRKWDTERDHMILRSETDKLFRQLENTRTSLIWADSYWQGFPERVQQLKTRIVELDLIVTDLQQEQESVLTDMARDYLTELDERLTLYLAQARLALARLYDDSLQQEFGSEPVTSSAEPARDVKASTSEQTDKGAE</sequence>
<dbReference type="RefSeq" id="WP_353294350.1">
    <property type="nucleotide sequence ID" value="NZ_BAABWH010000003.1"/>
</dbReference>
<dbReference type="Gene3D" id="1.25.40.10">
    <property type="entry name" value="Tetratricopeptide repeat domain"/>
    <property type="match status" value="1"/>
</dbReference>
<reference evidence="3 4" key="1">
    <citation type="submission" date="2024-04" db="EMBL/GenBank/DDBJ databases">
        <title>Draft genome sequence of Thalassolituus maritimus NBRC 116585.</title>
        <authorList>
            <person name="Miyakawa T."/>
            <person name="Kusuya Y."/>
            <person name="Miura T."/>
        </authorList>
    </citation>
    <scope>NUCLEOTIDE SEQUENCE [LARGE SCALE GENOMIC DNA]</scope>
    <source>
        <strain evidence="3 4">5NW40-0001</strain>
    </source>
</reference>
<feature type="signal peptide" evidence="2">
    <location>
        <begin position="1"/>
        <end position="21"/>
    </location>
</feature>
<feature type="region of interest" description="Disordered" evidence="1">
    <location>
        <begin position="635"/>
        <end position="663"/>
    </location>
</feature>
<evidence type="ECO:0000313" key="4">
    <source>
        <dbReference type="Proteomes" id="UP001481413"/>
    </source>
</evidence>
<dbReference type="SUPFAM" id="SSF48452">
    <property type="entry name" value="TPR-like"/>
    <property type="match status" value="1"/>
</dbReference>
<dbReference type="InterPro" id="IPR011990">
    <property type="entry name" value="TPR-like_helical_dom_sf"/>
</dbReference>
<protein>
    <recommendedName>
        <fullName evidence="5">Tetratricopeptide repeat protein</fullName>
    </recommendedName>
</protein>
<evidence type="ECO:0000256" key="2">
    <source>
        <dbReference type="SAM" id="SignalP"/>
    </source>
</evidence>
<feature type="compositionally biased region" description="Polar residues" evidence="1">
    <location>
        <begin position="635"/>
        <end position="644"/>
    </location>
</feature>
<keyword evidence="4" id="KW-1185">Reference proteome</keyword>
<organism evidence="3 4">
    <name type="scientific">Thalassolituus maritimus</name>
    <dbReference type="NCBI Taxonomy" id="484498"/>
    <lineage>
        <taxon>Bacteria</taxon>
        <taxon>Pseudomonadati</taxon>
        <taxon>Pseudomonadota</taxon>
        <taxon>Gammaproteobacteria</taxon>
        <taxon>Oceanospirillales</taxon>
        <taxon>Oceanospirillaceae</taxon>
        <taxon>Thalassolituus</taxon>
    </lineage>
</organism>
<evidence type="ECO:0008006" key="5">
    <source>
        <dbReference type="Google" id="ProtNLM"/>
    </source>
</evidence>
<dbReference type="EMBL" id="BAABWH010000003">
    <property type="protein sequence ID" value="GAA6145396.1"/>
    <property type="molecule type" value="Genomic_DNA"/>
</dbReference>